<gene>
    <name evidence="2" type="ORF">A3C20_03305</name>
</gene>
<feature type="transmembrane region" description="Helical" evidence="1">
    <location>
        <begin position="156"/>
        <end position="174"/>
    </location>
</feature>
<protein>
    <submittedName>
        <fullName evidence="2">Uncharacterized protein</fullName>
    </submittedName>
</protein>
<organism evidence="2 3">
    <name type="scientific">Candidatus Kaiserbacteria bacterium RIFCSPHIGHO2_02_FULL_55_25</name>
    <dbReference type="NCBI Taxonomy" id="1798498"/>
    <lineage>
        <taxon>Bacteria</taxon>
        <taxon>Candidatus Kaiseribacteriota</taxon>
    </lineage>
</organism>
<comment type="caution">
    <text evidence="2">The sequence shown here is derived from an EMBL/GenBank/DDBJ whole genome shotgun (WGS) entry which is preliminary data.</text>
</comment>
<dbReference type="EMBL" id="MFLL01000018">
    <property type="protein sequence ID" value="OGG69139.1"/>
    <property type="molecule type" value="Genomic_DNA"/>
</dbReference>
<dbReference type="AlphaFoldDB" id="A0A1F6E614"/>
<sequence length="182" mass="20154">MIFLQWTLFYAVPAAVAVYLKNKQPRVRNRVLILHAGVIVSVILLSAVGLRLTWQFSLLSLVATVAGVLFSTYLLGTHGTLYSLSAFIQEWCILLAGSYLSDGYGVVFGAAATALVFAFAHQTVERELIWKLPLIFLWGCVSIILYSWLHDPLLNIGLHAGLGVILIYKGFLFTNRGRDIVL</sequence>
<reference evidence="2 3" key="1">
    <citation type="journal article" date="2016" name="Nat. Commun.">
        <title>Thousands of microbial genomes shed light on interconnected biogeochemical processes in an aquifer system.</title>
        <authorList>
            <person name="Anantharaman K."/>
            <person name="Brown C.T."/>
            <person name="Hug L.A."/>
            <person name="Sharon I."/>
            <person name="Castelle C.J."/>
            <person name="Probst A.J."/>
            <person name="Thomas B.C."/>
            <person name="Singh A."/>
            <person name="Wilkins M.J."/>
            <person name="Karaoz U."/>
            <person name="Brodie E.L."/>
            <person name="Williams K.H."/>
            <person name="Hubbard S.S."/>
            <person name="Banfield J.F."/>
        </authorList>
    </citation>
    <scope>NUCLEOTIDE SEQUENCE [LARGE SCALE GENOMIC DNA]</scope>
</reference>
<dbReference type="InterPro" id="IPR029787">
    <property type="entry name" value="Nucleotide_cyclase"/>
</dbReference>
<feature type="transmembrane region" description="Helical" evidence="1">
    <location>
        <begin position="103"/>
        <end position="120"/>
    </location>
</feature>
<proteinExistence type="predicted"/>
<keyword evidence="1" id="KW-0812">Transmembrane</keyword>
<evidence type="ECO:0000313" key="3">
    <source>
        <dbReference type="Proteomes" id="UP000176914"/>
    </source>
</evidence>
<dbReference type="Proteomes" id="UP000176914">
    <property type="component" value="Unassembled WGS sequence"/>
</dbReference>
<keyword evidence="1" id="KW-1133">Transmembrane helix</keyword>
<dbReference type="SUPFAM" id="SSF55073">
    <property type="entry name" value="Nucleotide cyclase"/>
    <property type="match status" value="1"/>
</dbReference>
<feature type="transmembrane region" description="Helical" evidence="1">
    <location>
        <begin position="33"/>
        <end position="50"/>
    </location>
</feature>
<evidence type="ECO:0000256" key="1">
    <source>
        <dbReference type="SAM" id="Phobius"/>
    </source>
</evidence>
<accession>A0A1F6E614</accession>
<feature type="transmembrane region" description="Helical" evidence="1">
    <location>
        <begin position="57"/>
        <end position="75"/>
    </location>
</feature>
<evidence type="ECO:0000313" key="2">
    <source>
        <dbReference type="EMBL" id="OGG69139.1"/>
    </source>
</evidence>
<feature type="transmembrane region" description="Helical" evidence="1">
    <location>
        <begin position="132"/>
        <end position="150"/>
    </location>
</feature>
<name>A0A1F6E614_9BACT</name>
<keyword evidence="1" id="KW-0472">Membrane</keyword>